<dbReference type="Proteomes" id="UP000317122">
    <property type="component" value="Unassembled WGS sequence"/>
</dbReference>
<evidence type="ECO:0000313" key="2">
    <source>
        <dbReference type="Proteomes" id="UP000317122"/>
    </source>
</evidence>
<evidence type="ECO:0000313" key="1">
    <source>
        <dbReference type="EMBL" id="TWI41221.1"/>
    </source>
</evidence>
<protein>
    <submittedName>
        <fullName evidence="1">Uncharacterized protein</fullName>
    </submittedName>
</protein>
<comment type="caution">
    <text evidence="1">The sequence shown here is derived from an EMBL/GenBank/DDBJ whole genome shotgun (WGS) entry which is preliminary data.</text>
</comment>
<dbReference type="EMBL" id="VLKT01000005">
    <property type="protein sequence ID" value="TWI41221.1"/>
    <property type="molecule type" value="Genomic_DNA"/>
</dbReference>
<accession>A0A562P9Z0</accession>
<keyword evidence="2" id="KW-1185">Reference proteome</keyword>
<dbReference type="RefSeq" id="WP_145714775.1">
    <property type="nucleotide sequence ID" value="NZ_BSPF01000022.1"/>
</dbReference>
<gene>
    <name evidence="1" type="ORF">IQ26_01158</name>
</gene>
<sequence>MVFVKTSGGSTVTIKPIIKHAVAPAKVMSARLTIRSDEAARRRIADTDGTVRRARQVAEANRLI</sequence>
<reference evidence="1 2" key="1">
    <citation type="journal article" date="2015" name="Stand. Genomic Sci.">
        <title>Genomic Encyclopedia of Bacterial and Archaeal Type Strains, Phase III: the genomes of soil and plant-associated and newly described type strains.</title>
        <authorList>
            <person name="Whitman W.B."/>
            <person name="Woyke T."/>
            <person name="Klenk H.P."/>
            <person name="Zhou Y."/>
            <person name="Lilburn T.G."/>
            <person name="Beck B.J."/>
            <person name="De Vos P."/>
            <person name="Vandamme P."/>
            <person name="Eisen J.A."/>
            <person name="Garrity G."/>
            <person name="Hugenholtz P."/>
            <person name="Kyrpides N.C."/>
        </authorList>
    </citation>
    <scope>NUCLEOTIDE SEQUENCE [LARGE SCALE GENOMIC DNA]</scope>
    <source>
        <strain evidence="1 2">CGMCC 1.2546</strain>
    </source>
</reference>
<dbReference type="OrthoDB" id="8100537at2"/>
<proteinExistence type="predicted"/>
<dbReference type="AlphaFoldDB" id="A0A562P9Z0"/>
<organism evidence="1 2">
    <name type="scientific">Mesorhizobium tianshanense</name>
    <dbReference type="NCBI Taxonomy" id="39844"/>
    <lineage>
        <taxon>Bacteria</taxon>
        <taxon>Pseudomonadati</taxon>
        <taxon>Pseudomonadota</taxon>
        <taxon>Alphaproteobacteria</taxon>
        <taxon>Hyphomicrobiales</taxon>
        <taxon>Phyllobacteriaceae</taxon>
        <taxon>Mesorhizobium</taxon>
    </lineage>
</organism>
<name>A0A562P9Z0_9HYPH</name>